<evidence type="ECO:0000313" key="2">
    <source>
        <dbReference type="Proteomes" id="UP000006230"/>
    </source>
</evidence>
<proteinExistence type="predicted"/>
<sequence>MDQKTSSKAPFKGIHEK</sequence>
<organism evidence="1 2">
    <name type="scientific">Salipiger bermudensis (strain DSM 26914 / JCM 13377 / KCTC 12554 / HTCC2601)</name>
    <name type="common">Pelagibaca bermudensis</name>
    <dbReference type="NCBI Taxonomy" id="314265"/>
    <lineage>
        <taxon>Bacteria</taxon>
        <taxon>Pseudomonadati</taxon>
        <taxon>Pseudomonadota</taxon>
        <taxon>Alphaproteobacteria</taxon>
        <taxon>Rhodobacterales</taxon>
        <taxon>Roseobacteraceae</taxon>
        <taxon>Salipiger</taxon>
    </lineage>
</organism>
<dbReference type="EMBL" id="AATQ01000002">
    <property type="protein sequence ID" value="EAU48131.1"/>
    <property type="molecule type" value="Genomic_DNA"/>
</dbReference>
<dbReference type="GO" id="GO:0004088">
    <property type="term" value="F:carbamoyl-phosphate synthase (glutamine-hydrolyzing) activity"/>
    <property type="evidence" value="ECO:0007669"/>
    <property type="project" value="UniProtKB-EC"/>
</dbReference>
<dbReference type="EC" id="6.3.5.5" evidence="1"/>
<dbReference type="HOGENOM" id="CLU_3431897_0_0_5"/>
<reference evidence="1 2" key="1">
    <citation type="journal article" date="2010" name="J. Bacteriol.">
        <title>Genome sequences of Pelagibaca bermudensis HTCC2601T and Maritimibacter alkaliphilus HTCC2654T, the type strains of two marine Roseobacter genera.</title>
        <authorList>
            <person name="Thrash J.C."/>
            <person name="Cho J.C."/>
            <person name="Ferriera S."/>
            <person name="Johnson J."/>
            <person name="Vergin K.L."/>
            <person name="Giovannoni S.J."/>
        </authorList>
    </citation>
    <scope>NUCLEOTIDE SEQUENCE [LARGE SCALE GENOMIC DNA]</scope>
    <source>
        <strain evidence="2">DSM 26914 / JCM 13377 / KCTC 12554 / HTCC2601</strain>
    </source>
</reference>
<comment type="caution">
    <text evidence="1">The sequence shown here is derived from an EMBL/GenBank/DDBJ whole genome shotgun (WGS) entry which is preliminary data.</text>
</comment>
<keyword evidence="1" id="KW-0436">Ligase</keyword>
<protein>
    <submittedName>
        <fullName evidence="1">Carbamoyl-phosphate synthase large subunit</fullName>
        <ecNumber evidence="1">6.3.5.5</ecNumber>
    </submittedName>
</protein>
<dbReference type="Proteomes" id="UP000006230">
    <property type="component" value="Unassembled WGS sequence"/>
</dbReference>
<name>Q0FVJ5_SALBH</name>
<evidence type="ECO:0000313" key="1">
    <source>
        <dbReference type="EMBL" id="EAU48131.1"/>
    </source>
</evidence>
<keyword evidence="2" id="KW-1185">Reference proteome</keyword>
<accession>Q0FVJ5</accession>
<gene>
    <name evidence="1" type="primary">carB</name>
    <name evidence="1" type="ORF">R2601_14235</name>
</gene>
<dbReference type="AlphaFoldDB" id="Q0FVJ5"/>